<gene>
    <name evidence="2" type="ORF">AKG60_05490</name>
    <name evidence="1" type="ORF">YA91_18055</name>
</gene>
<dbReference type="EMBL" id="CP023248">
    <property type="protein sequence ID" value="ASZ52317.1"/>
    <property type="molecule type" value="Genomic_DNA"/>
</dbReference>
<sequence length="178" mass="20136">MFTLDIELDFTNLEKEVKDFNSHHIRIGVLDKSKTARMADHEKPLKSFQGKQASRVKTGTQGKTNLKMTKLAEYMGTRYGVFSKAESHFQNQDVIRVTNELIRLFNAGSVSPEMIRRIESAARALVRNPIMRKDYGSNARTTIKGGTGYNGYNVQGKGFDWPMVDTGSFFNSIKAQYV</sequence>
<accession>A0A249W6Y2</accession>
<name>A0A249W6Y2_VIBPH</name>
<dbReference type="AlphaFoldDB" id="A0A249W6Y2"/>
<reference evidence="2 3" key="1">
    <citation type="submission" date="2015-08" db="EMBL/GenBank/DDBJ databases">
        <title>Draft Genome Sequences of Vibrio parahaemolyticus Strains.</title>
        <authorList>
            <person name="Gonzalez-Escalona N."/>
            <person name="DePaola A."/>
        </authorList>
    </citation>
    <scope>NUCLEOTIDE SEQUENCE [LARGE SCALE GENOMIC DNA]</scope>
    <source>
        <strain evidence="2 3">CFSAN001621</strain>
    </source>
</reference>
<evidence type="ECO:0000313" key="1">
    <source>
        <dbReference type="EMBL" id="ASZ52317.1"/>
    </source>
</evidence>
<dbReference type="EMBL" id="LHQV01000006">
    <property type="protein sequence ID" value="OQK02690.1"/>
    <property type="molecule type" value="Genomic_DNA"/>
</dbReference>
<reference evidence="1" key="2">
    <citation type="submission" date="2017-09" db="EMBL/GenBank/DDBJ databases">
        <authorList>
            <person name="Ehlers B."/>
            <person name="Leendertz F.H."/>
        </authorList>
    </citation>
    <scope>NUCLEOTIDE SEQUENCE</scope>
    <source>
        <strain evidence="1">MAVP-26</strain>
    </source>
</reference>
<evidence type="ECO:0000313" key="2">
    <source>
        <dbReference type="EMBL" id="OQK02690.1"/>
    </source>
</evidence>
<dbReference type="Proteomes" id="UP000191946">
    <property type="component" value="Unassembled WGS sequence"/>
</dbReference>
<dbReference type="RefSeq" id="WP_005495365.1">
    <property type="nucleotide sequence ID" value="NZ_CP023248.2"/>
</dbReference>
<proteinExistence type="predicted"/>
<organism evidence="1">
    <name type="scientific">Vibrio parahaemolyticus</name>
    <dbReference type="NCBI Taxonomy" id="670"/>
    <lineage>
        <taxon>Bacteria</taxon>
        <taxon>Pseudomonadati</taxon>
        <taxon>Pseudomonadota</taxon>
        <taxon>Gammaproteobacteria</taxon>
        <taxon>Vibrionales</taxon>
        <taxon>Vibrionaceae</taxon>
        <taxon>Vibrio</taxon>
    </lineage>
</organism>
<protein>
    <submittedName>
        <fullName evidence="1">Uncharacterized protein</fullName>
    </submittedName>
</protein>
<keyword evidence="3" id="KW-1185">Reference proteome</keyword>
<evidence type="ECO:0000313" key="3">
    <source>
        <dbReference type="Proteomes" id="UP000191946"/>
    </source>
</evidence>